<dbReference type="SMART" id="SM01217">
    <property type="entry name" value="Fn3_like"/>
    <property type="match status" value="1"/>
</dbReference>
<evidence type="ECO:0000256" key="3">
    <source>
        <dbReference type="ARBA" id="ARBA00023277"/>
    </source>
</evidence>
<dbReference type="Pfam" id="PF00933">
    <property type="entry name" value="Glyco_hydro_3"/>
    <property type="match status" value="1"/>
</dbReference>
<dbReference type="GO" id="GO:0005975">
    <property type="term" value="P:carbohydrate metabolic process"/>
    <property type="evidence" value="ECO:0007669"/>
    <property type="project" value="InterPro"/>
</dbReference>
<dbReference type="PRINTS" id="PR00133">
    <property type="entry name" value="GLHYDRLASE3"/>
</dbReference>
<dbReference type="InterPro" id="IPR002772">
    <property type="entry name" value="Glyco_hydro_3_C"/>
</dbReference>
<dbReference type="InterPro" id="IPR050288">
    <property type="entry name" value="Cellulose_deg_GH3"/>
</dbReference>
<keyword evidence="7" id="KW-1185">Reference proteome</keyword>
<dbReference type="Gene3D" id="2.60.120.260">
    <property type="entry name" value="Galactose-binding domain-like"/>
    <property type="match status" value="1"/>
</dbReference>
<proteinExistence type="inferred from homology"/>
<dbReference type="Proteomes" id="UP000248764">
    <property type="component" value="Unassembled WGS sequence"/>
</dbReference>
<name>A0A2W2BJ12_9ACTN</name>
<dbReference type="AlphaFoldDB" id="A0A2W2BJ12"/>
<gene>
    <name evidence="6" type="ORF">C1I92_26610</name>
</gene>
<comment type="similarity">
    <text evidence="1 4">Belongs to the glycosyl hydrolase 3 family.</text>
</comment>
<dbReference type="InterPro" id="IPR026891">
    <property type="entry name" value="Fn3-like"/>
</dbReference>
<evidence type="ECO:0000313" key="7">
    <source>
        <dbReference type="Proteomes" id="UP000248764"/>
    </source>
</evidence>
<evidence type="ECO:0000256" key="4">
    <source>
        <dbReference type="RuleBase" id="RU361161"/>
    </source>
</evidence>
<protein>
    <submittedName>
        <fullName evidence="6">Glycosyl hydrolase</fullName>
    </submittedName>
</protein>
<keyword evidence="3" id="KW-0119">Carbohydrate metabolism</keyword>
<dbReference type="Pfam" id="PF14310">
    <property type="entry name" value="Fn3-like"/>
    <property type="match status" value="1"/>
</dbReference>
<reference evidence="6 7" key="1">
    <citation type="submission" date="2018-01" db="EMBL/GenBank/DDBJ databases">
        <title>Draft genome sequence of Jiangella sp. GTF31.</title>
        <authorList>
            <person name="Sahin N."/>
            <person name="Ay H."/>
            <person name="Saygin H."/>
        </authorList>
    </citation>
    <scope>NUCLEOTIDE SEQUENCE [LARGE SCALE GENOMIC DNA]</scope>
    <source>
        <strain evidence="6 7">GTF31</strain>
    </source>
</reference>
<sequence length="812" mass="84910">MPDHPADDLTERVARLTLEQKADLLTGATPWLTRPSPVAGLRAIALSDGPAGVRGTRDVEPLPSAAFPNPTALAATWDVAAAERLGAVFAAEARRQDVDVVLAPTMNLQRTPYGGRHFENYSEDPVLTAGIAAALVAAIQRHGVGATPKHLVANESETERTSYVARVDEATLREVYLAPFEAVVEAGAWTVMAAYNGLDDGVEAAPATEHRRLLRSVLKDEWGFDGLVMSDWMAATTTVPTALAGLDLVMPGPDGPWNERLVEAVRRGDVDEAEVDDKVVRLLRLAGRVGALDGATPAPAPDVDVRSELRTLAGRAMVLLRNRSETLPLTAHGLGRVALIGPNAVEPHVQGDGSAHVNPEHVVTPAEGLRAALGPDVVVEVEPGCDAHTVHPTLAADLLASASVVYLGADGTERGAGPLAGPSARIAPPDAGTVAARLRLVLALDEPGTHDLVIGVLGRHRTAVDGEAVWTHDATATEHEVLTGVSHHPPGAPLLIDVAPGERREVNVDVEVEIPTLGDFGRWSVLVIGHRPPSPPADELVARAVAAAERADVAVVVVGTNDETESEGFDRPTLALAGEQDALVRAVAAAARRTVVVVNSGSPVLLPWLDEVDAVLWAWLPGQEAGHALADVLLGGTEPAGRLPWTLPASEDDLPVREVVPVDGVIDYREAALIGYRGWDAAGAVPAAPFGFGLGYGAWRTVSVKGPAELAAGEPAELTVEAHHDGGRTSRHVVQVYLEPPGAAAGDRRLAAFAVVEAGPDAAATATLTVPARAFQRWRDGGWATVPGRYALVVGGHSRDDAAVRHEVVVAG</sequence>
<dbReference type="Gene3D" id="3.40.50.1700">
    <property type="entry name" value="Glycoside hydrolase family 3 C-terminal domain"/>
    <property type="match status" value="1"/>
</dbReference>
<dbReference type="PANTHER" id="PTHR42715:SF10">
    <property type="entry name" value="BETA-GLUCOSIDASE"/>
    <property type="match status" value="1"/>
</dbReference>
<feature type="domain" description="Fibronectin type III-like" evidence="5">
    <location>
        <begin position="732"/>
        <end position="798"/>
    </location>
</feature>
<dbReference type="RefSeq" id="WP_111257657.1">
    <property type="nucleotide sequence ID" value="NZ_POTW01000092.1"/>
</dbReference>
<dbReference type="Gene3D" id="3.20.20.300">
    <property type="entry name" value="Glycoside hydrolase, family 3, N-terminal domain"/>
    <property type="match status" value="1"/>
</dbReference>
<comment type="caution">
    <text evidence="6">The sequence shown here is derived from an EMBL/GenBank/DDBJ whole genome shotgun (WGS) entry which is preliminary data.</text>
</comment>
<evidence type="ECO:0000313" key="6">
    <source>
        <dbReference type="EMBL" id="PZF80324.1"/>
    </source>
</evidence>
<dbReference type="InterPro" id="IPR001764">
    <property type="entry name" value="Glyco_hydro_3_N"/>
</dbReference>
<organism evidence="6 7">
    <name type="scientific">Jiangella anatolica</name>
    <dbReference type="NCBI Taxonomy" id="2670374"/>
    <lineage>
        <taxon>Bacteria</taxon>
        <taxon>Bacillati</taxon>
        <taxon>Actinomycetota</taxon>
        <taxon>Actinomycetes</taxon>
        <taxon>Jiangellales</taxon>
        <taxon>Jiangellaceae</taxon>
        <taxon>Jiangella</taxon>
    </lineage>
</organism>
<keyword evidence="2 4" id="KW-0378">Hydrolase</keyword>
<dbReference type="Gene3D" id="2.60.40.10">
    <property type="entry name" value="Immunoglobulins"/>
    <property type="match status" value="1"/>
</dbReference>
<accession>A0A2W2BJ12</accession>
<dbReference type="SUPFAM" id="SSF52279">
    <property type="entry name" value="Beta-D-glucan exohydrolase, C-terminal domain"/>
    <property type="match status" value="1"/>
</dbReference>
<dbReference type="InterPro" id="IPR019800">
    <property type="entry name" value="Glyco_hydro_3_AS"/>
</dbReference>
<dbReference type="PANTHER" id="PTHR42715">
    <property type="entry name" value="BETA-GLUCOSIDASE"/>
    <property type="match status" value="1"/>
</dbReference>
<evidence type="ECO:0000256" key="1">
    <source>
        <dbReference type="ARBA" id="ARBA00005336"/>
    </source>
</evidence>
<dbReference type="GO" id="GO:0004553">
    <property type="term" value="F:hydrolase activity, hydrolyzing O-glycosyl compounds"/>
    <property type="evidence" value="ECO:0007669"/>
    <property type="project" value="InterPro"/>
</dbReference>
<dbReference type="InterPro" id="IPR036881">
    <property type="entry name" value="Glyco_hydro_3_C_sf"/>
</dbReference>
<dbReference type="EMBL" id="POTW01000092">
    <property type="protein sequence ID" value="PZF80324.1"/>
    <property type="molecule type" value="Genomic_DNA"/>
</dbReference>
<dbReference type="SUPFAM" id="SSF51445">
    <property type="entry name" value="(Trans)glycosidases"/>
    <property type="match status" value="1"/>
</dbReference>
<keyword evidence="4" id="KW-0326">Glycosidase</keyword>
<dbReference type="InterPro" id="IPR013783">
    <property type="entry name" value="Ig-like_fold"/>
</dbReference>
<evidence type="ECO:0000256" key="2">
    <source>
        <dbReference type="ARBA" id="ARBA00022801"/>
    </source>
</evidence>
<evidence type="ECO:0000259" key="5">
    <source>
        <dbReference type="SMART" id="SM01217"/>
    </source>
</evidence>
<dbReference type="PROSITE" id="PS00775">
    <property type="entry name" value="GLYCOSYL_HYDROL_F3"/>
    <property type="match status" value="1"/>
</dbReference>
<dbReference type="Pfam" id="PF01915">
    <property type="entry name" value="Glyco_hydro_3_C"/>
    <property type="match status" value="1"/>
</dbReference>
<dbReference type="InterPro" id="IPR017853">
    <property type="entry name" value="GH"/>
</dbReference>
<dbReference type="InterPro" id="IPR036962">
    <property type="entry name" value="Glyco_hydro_3_N_sf"/>
</dbReference>